<name>A0A0D0I864_9BACT</name>
<comment type="caution">
    <text evidence="1">The sequence shown here is derived from an EMBL/GenBank/DDBJ whole genome shotgun (WGS) entry which is preliminary data.</text>
</comment>
<reference evidence="1 2" key="1">
    <citation type="submission" date="2015-01" db="EMBL/GenBank/DDBJ databases">
        <title>Comparative genomics of non-oral Prevotella species.</title>
        <authorList>
            <person name="Accetto T."/>
            <person name="Nograsek B."/>
            <person name="Avgustin G."/>
        </authorList>
    </citation>
    <scope>NUCLEOTIDE SEQUENCE [LARGE SCALE GENOMIC DNA]</scope>
    <source>
        <strain evidence="1 2">P5-119</strain>
    </source>
</reference>
<proteinExistence type="predicted"/>
<dbReference type="Pfam" id="PF05164">
    <property type="entry name" value="ZapA"/>
    <property type="match status" value="1"/>
</dbReference>
<evidence type="ECO:0000313" key="2">
    <source>
        <dbReference type="Proteomes" id="UP000032046"/>
    </source>
</evidence>
<evidence type="ECO:0000313" key="1">
    <source>
        <dbReference type="EMBL" id="KIP64664.1"/>
    </source>
</evidence>
<gene>
    <name evidence="1" type="ORF">ST44_01780</name>
</gene>
<dbReference type="InterPro" id="IPR007838">
    <property type="entry name" value="Cell_div_ZapA-like"/>
</dbReference>
<organism evidence="1 2">
    <name type="scientific">Prevotella pectinovora</name>
    <dbReference type="NCBI Taxonomy" id="1602169"/>
    <lineage>
        <taxon>Bacteria</taxon>
        <taxon>Pseudomonadati</taxon>
        <taxon>Bacteroidota</taxon>
        <taxon>Bacteroidia</taxon>
        <taxon>Bacteroidales</taxon>
        <taxon>Prevotellaceae</taxon>
        <taxon>Prevotella</taxon>
    </lineage>
</organism>
<dbReference type="OrthoDB" id="1079858at2"/>
<dbReference type="STRING" id="1602171.ST44_01780"/>
<dbReference type="AlphaFoldDB" id="A0A0D0I864"/>
<keyword evidence="2" id="KW-1185">Reference proteome</keyword>
<protein>
    <submittedName>
        <fullName evidence="1">Contig18, whole genome shotgun sequence</fullName>
    </submittedName>
</protein>
<accession>A0A0D0I864</accession>
<dbReference type="RefSeq" id="WP_042517564.1">
    <property type="nucleotide sequence ID" value="NZ_DAIPDX010000045.1"/>
</dbReference>
<sequence length="98" mass="11404">MAGEEEKLHIRLHIYDTDMPVVIDRADEFTYREAAKDINKAINAYSEIFKGKKSDKEILYMALIDITYNYEVEKMKNDTTPINDILSKITTEIEDALK</sequence>
<dbReference type="EMBL" id="JXQK01000018">
    <property type="protein sequence ID" value="KIP64664.1"/>
    <property type="molecule type" value="Genomic_DNA"/>
</dbReference>
<dbReference type="Proteomes" id="UP000032046">
    <property type="component" value="Unassembled WGS sequence"/>
</dbReference>